<dbReference type="Pfam" id="PF00293">
    <property type="entry name" value="NUDIX"/>
    <property type="match status" value="1"/>
</dbReference>
<dbReference type="GO" id="GO:0019693">
    <property type="term" value="P:ribose phosphate metabolic process"/>
    <property type="evidence" value="ECO:0007669"/>
    <property type="project" value="TreeGrafter"/>
</dbReference>
<dbReference type="GO" id="GO:0006753">
    <property type="term" value="P:nucleoside phosphate metabolic process"/>
    <property type="evidence" value="ECO:0007669"/>
    <property type="project" value="TreeGrafter"/>
</dbReference>
<dbReference type="EMBL" id="LT629710">
    <property type="protein sequence ID" value="SDP07806.1"/>
    <property type="molecule type" value="Genomic_DNA"/>
</dbReference>
<sequence>MSRLFEVTDSEKVWSGHIAAVRIDTLVMPGGGTARREVVEHDRAVAVVALDDEGSVVLLEQFRHPLRRRLWELPAGLMDFAGESARSAAERELGEETGLHAAHWSVLVDIASSPGFTDEAVRVFLATGLTHIGRQGDVLHEEADLKVVRVPLEVAVRGVFQGRIVNGSSVSGLLAAAVALGIDTDITAASLRPADDPWNDASAVSQGPGIPDAPALDV</sequence>
<dbReference type="AlphaFoldDB" id="A0A1H0PTE7"/>
<dbReference type="Gene3D" id="3.90.79.10">
    <property type="entry name" value="Nucleoside Triphosphate Pyrophosphohydrolase"/>
    <property type="match status" value="1"/>
</dbReference>
<evidence type="ECO:0000313" key="5">
    <source>
        <dbReference type="Proteomes" id="UP000198741"/>
    </source>
</evidence>
<keyword evidence="5" id="KW-1185">Reference proteome</keyword>
<protein>
    <submittedName>
        <fullName evidence="4">ADP-ribose pyrophosphatase</fullName>
    </submittedName>
</protein>
<dbReference type="PROSITE" id="PS51462">
    <property type="entry name" value="NUDIX"/>
    <property type="match status" value="1"/>
</dbReference>
<name>A0A1H0PTE7_9ACTN</name>
<evidence type="ECO:0000256" key="1">
    <source>
        <dbReference type="ARBA" id="ARBA00022801"/>
    </source>
</evidence>
<reference evidence="4 5" key="1">
    <citation type="submission" date="2016-10" db="EMBL/GenBank/DDBJ databases">
        <authorList>
            <person name="de Groot N.N."/>
        </authorList>
    </citation>
    <scope>NUCLEOTIDE SEQUENCE [LARGE SCALE GENOMIC DNA]</scope>
    <source>
        <strain evidence="5">P4-7,KCTC 19426,CECT 7604</strain>
    </source>
</reference>
<dbReference type="SUPFAM" id="SSF55811">
    <property type="entry name" value="Nudix"/>
    <property type="match status" value="1"/>
</dbReference>
<keyword evidence="1" id="KW-0378">Hydrolase</keyword>
<evidence type="ECO:0000256" key="2">
    <source>
        <dbReference type="SAM" id="MobiDB-lite"/>
    </source>
</evidence>
<organism evidence="4 5">
    <name type="scientific">Nakamurella panacisegetis</name>
    <dbReference type="NCBI Taxonomy" id="1090615"/>
    <lineage>
        <taxon>Bacteria</taxon>
        <taxon>Bacillati</taxon>
        <taxon>Actinomycetota</taxon>
        <taxon>Actinomycetes</taxon>
        <taxon>Nakamurellales</taxon>
        <taxon>Nakamurellaceae</taxon>
        <taxon>Nakamurella</taxon>
    </lineage>
</organism>
<accession>A0A1H0PTE7</accession>
<proteinExistence type="predicted"/>
<dbReference type="PANTHER" id="PTHR11839">
    <property type="entry name" value="UDP/ADP-SUGAR PYROPHOSPHATASE"/>
    <property type="match status" value="1"/>
</dbReference>
<dbReference type="InterPro" id="IPR015797">
    <property type="entry name" value="NUDIX_hydrolase-like_dom_sf"/>
</dbReference>
<evidence type="ECO:0000313" key="4">
    <source>
        <dbReference type="EMBL" id="SDP07806.1"/>
    </source>
</evidence>
<dbReference type="RefSeq" id="WP_231988111.1">
    <property type="nucleotide sequence ID" value="NZ_LT629710.1"/>
</dbReference>
<dbReference type="Proteomes" id="UP000198741">
    <property type="component" value="Chromosome I"/>
</dbReference>
<dbReference type="PANTHER" id="PTHR11839:SF31">
    <property type="entry name" value="ADP-RIBOSE PYROPHOSPHATASE"/>
    <property type="match status" value="1"/>
</dbReference>
<dbReference type="GO" id="GO:0005829">
    <property type="term" value="C:cytosol"/>
    <property type="evidence" value="ECO:0007669"/>
    <property type="project" value="TreeGrafter"/>
</dbReference>
<dbReference type="STRING" id="1090615.SAMN04515671_2887"/>
<feature type="region of interest" description="Disordered" evidence="2">
    <location>
        <begin position="197"/>
        <end position="218"/>
    </location>
</feature>
<evidence type="ECO:0000259" key="3">
    <source>
        <dbReference type="PROSITE" id="PS51462"/>
    </source>
</evidence>
<dbReference type="GO" id="GO:0016787">
    <property type="term" value="F:hydrolase activity"/>
    <property type="evidence" value="ECO:0007669"/>
    <property type="project" value="UniProtKB-KW"/>
</dbReference>
<feature type="domain" description="Nudix hydrolase" evidence="3">
    <location>
        <begin position="40"/>
        <end position="177"/>
    </location>
</feature>
<dbReference type="InterPro" id="IPR000086">
    <property type="entry name" value="NUDIX_hydrolase_dom"/>
</dbReference>
<gene>
    <name evidence="4" type="ORF">SAMN04515671_2887</name>
</gene>